<dbReference type="InterPro" id="IPR021858">
    <property type="entry name" value="Fun_TF"/>
</dbReference>
<dbReference type="Proteomes" id="UP001310594">
    <property type="component" value="Unassembled WGS sequence"/>
</dbReference>
<organism evidence="4 5">
    <name type="scientific">Elasticomyces elasticus</name>
    <dbReference type="NCBI Taxonomy" id="574655"/>
    <lineage>
        <taxon>Eukaryota</taxon>
        <taxon>Fungi</taxon>
        <taxon>Dikarya</taxon>
        <taxon>Ascomycota</taxon>
        <taxon>Pezizomycotina</taxon>
        <taxon>Dothideomycetes</taxon>
        <taxon>Dothideomycetidae</taxon>
        <taxon>Mycosphaerellales</taxon>
        <taxon>Teratosphaeriaceae</taxon>
        <taxon>Elasticomyces</taxon>
    </lineage>
</organism>
<evidence type="ECO:0000256" key="3">
    <source>
        <dbReference type="SAM" id="MobiDB-lite"/>
    </source>
</evidence>
<dbReference type="CDD" id="cd12148">
    <property type="entry name" value="fungal_TF_MHR"/>
    <property type="match status" value="1"/>
</dbReference>
<dbReference type="PANTHER" id="PTHR37534">
    <property type="entry name" value="TRANSCRIPTIONAL ACTIVATOR PROTEIN UGA3"/>
    <property type="match status" value="1"/>
</dbReference>
<evidence type="ECO:0008006" key="6">
    <source>
        <dbReference type="Google" id="ProtNLM"/>
    </source>
</evidence>
<reference evidence="4" key="1">
    <citation type="submission" date="2023-08" db="EMBL/GenBank/DDBJ databases">
        <title>Black Yeasts Isolated from many extreme environments.</title>
        <authorList>
            <person name="Coleine C."/>
            <person name="Stajich J.E."/>
            <person name="Selbmann L."/>
        </authorList>
    </citation>
    <scope>NUCLEOTIDE SEQUENCE</scope>
    <source>
        <strain evidence="4">CCFEE 5810</strain>
    </source>
</reference>
<dbReference type="Pfam" id="PF11951">
    <property type="entry name" value="Fungal_trans_2"/>
    <property type="match status" value="1"/>
</dbReference>
<evidence type="ECO:0000313" key="5">
    <source>
        <dbReference type="Proteomes" id="UP001310594"/>
    </source>
</evidence>
<proteinExistence type="predicted"/>
<dbReference type="PANTHER" id="PTHR37534:SF46">
    <property type="entry name" value="ZN(II)2CYS6 TRANSCRIPTION FACTOR (EUROFUNG)"/>
    <property type="match status" value="1"/>
</dbReference>
<gene>
    <name evidence="4" type="ORF">LTR97_002614</name>
</gene>
<comment type="subcellular location">
    <subcellularLocation>
        <location evidence="1">Nucleus</location>
    </subcellularLocation>
</comment>
<feature type="compositionally biased region" description="Basic residues" evidence="3">
    <location>
        <begin position="42"/>
        <end position="55"/>
    </location>
</feature>
<dbReference type="EMBL" id="JAVRQU010000003">
    <property type="protein sequence ID" value="KAK5705495.1"/>
    <property type="molecule type" value="Genomic_DNA"/>
</dbReference>
<name>A0AAN7WAV5_9PEZI</name>
<keyword evidence="2" id="KW-0539">Nucleus</keyword>
<feature type="region of interest" description="Disordered" evidence="3">
    <location>
        <begin position="138"/>
        <end position="160"/>
    </location>
</feature>
<sequence length="582" mass="65369">MNLIWTDQVELPSTRPKALAPRTDDLRREQRSRPLLFVTGKPKAKRTTKRQKRHTPGTAAFRFTALVPPDSNSERISGASPDGGNPVAPDVDHGYYEQVSEGARMLGIDGNLAFESSVTDAVDTLSASFDPYGDVRTSVPDVYSHEPNRDTIDPPDSLSYTSPVQRSFPDLTTLLVTDSASSLLLQGVQFHSTAHQAGAILEMYDREFCVLPLTMDVQHNPFRVRSDSCEASSYLLHAVLAISAQHLAKKHCITQLLGEAQNHQALAVHHFRKALDHTPASRLLDTLLILVNFEATQTASSAWIVHLSGARRLLEVMGTAQACHSSPKARAQIAMLVWWDVTLACISRRQMSLPISYIEILRDYDGVDGWTFFALNGCPIELVFHMARLAKLASIYEQVIDLEHTTFQDGAVASIVDTVRFWNNPEDPTLEEIEVNSSNVASRRHRYHCIEAWRNGILLYCYRVFHRPADAAHVRVITHLAHLVLDHIRCIPRTEIVQKQVLLPLFLAAAEAEDETTRDFARTYCAYWSKTARYHMFATVSMLLEQIWADWDASTRSEYWWGLKIQPARTSTGSLAPEYLLG</sequence>
<evidence type="ECO:0000313" key="4">
    <source>
        <dbReference type="EMBL" id="KAK5705495.1"/>
    </source>
</evidence>
<comment type="caution">
    <text evidence="4">The sequence shown here is derived from an EMBL/GenBank/DDBJ whole genome shotgun (WGS) entry which is preliminary data.</text>
</comment>
<protein>
    <recommendedName>
        <fullName evidence="6">Transcription factor domain-containing protein</fullName>
    </recommendedName>
</protein>
<feature type="region of interest" description="Disordered" evidence="3">
    <location>
        <begin position="66"/>
        <end position="93"/>
    </location>
</feature>
<dbReference type="AlphaFoldDB" id="A0AAN7WAV5"/>
<dbReference type="GO" id="GO:0005634">
    <property type="term" value="C:nucleus"/>
    <property type="evidence" value="ECO:0007669"/>
    <property type="project" value="UniProtKB-SubCell"/>
</dbReference>
<evidence type="ECO:0000256" key="1">
    <source>
        <dbReference type="ARBA" id="ARBA00004123"/>
    </source>
</evidence>
<feature type="region of interest" description="Disordered" evidence="3">
    <location>
        <begin position="39"/>
        <end position="58"/>
    </location>
</feature>
<evidence type="ECO:0000256" key="2">
    <source>
        <dbReference type="ARBA" id="ARBA00023242"/>
    </source>
</evidence>
<feature type="compositionally biased region" description="Basic and acidic residues" evidence="3">
    <location>
        <begin position="143"/>
        <end position="152"/>
    </location>
</feature>
<accession>A0AAN7WAV5</accession>